<accession>A0ABW4P535</accession>
<evidence type="ECO:0000259" key="1">
    <source>
        <dbReference type="Pfam" id="PF02720"/>
    </source>
</evidence>
<organism evidence="2 3">
    <name type="scientific">Rhodococcus gannanensis</name>
    <dbReference type="NCBI Taxonomy" id="1960308"/>
    <lineage>
        <taxon>Bacteria</taxon>
        <taxon>Bacillati</taxon>
        <taxon>Actinomycetota</taxon>
        <taxon>Actinomycetes</taxon>
        <taxon>Mycobacteriales</taxon>
        <taxon>Nocardiaceae</taxon>
        <taxon>Rhodococcus</taxon>
    </lineage>
</organism>
<gene>
    <name evidence="2" type="ORF">ACFSJG_15015</name>
</gene>
<evidence type="ECO:0000313" key="2">
    <source>
        <dbReference type="EMBL" id="MFD1813530.1"/>
    </source>
</evidence>
<evidence type="ECO:0000313" key="3">
    <source>
        <dbReference type="Proteomes" id="UP001597286"/>
    </source>
</evidence>
<proteinExistence type="predicted"/>
<comment type="caution">
    <text evidence="2">The sequence shown here is derived from an EMBL/GenBank/DDBJ whole genome shotgun (WGS) entry which is preliminary data.</text>
</comment>
<dbReference type="InterPro" id="IPR003870">
    <property type="entry name" value="DUF222"/>
</dbReference>
<dbReference type="Proteomes" id="UP001597286">
    <property type="component" value="Unassembled WGS sequence"/>
</dbReference>
<reference evidence="3" key="1">
    <citation type="journal article" date="2019" name="Int. J. Syst. Evol. Microbiol.">
        <title>The Global Catalogue of Microorganisms (GCM) 10K type strain sequencing project: providing services to taxonomists for standard genome sequencing and annotation.</title>
        <authorList>
            <consortium name="The Broad Institute Genomics Platform"/>
            <consortium name="The Broad Institute Genome Sequencing Center for Infectious Disease"/>
            <person name="Wu L."/>
            <person name="Ma J."/>
        </authorList>
    </citation>
    <scope>NUCLEOTIDE SEQUENCE [LARGE SCALE GENOMIC DNA]</scope>
    <source>
        <strain evidence="3">DT72</strain>
    </source>
</reference>
<name>A0ABW4P535_9NOCA</name>
<dbReference type="Pfam" id="PF02720">
    <property type="entry name" value="DUF222"/>
    <property type="match status" value="1"/>
</dbReference>
<sequence>MTAVDVALLAEINDSSRAENRAAARKVLAAGALWDASIERDVELGSGKIADCGNAAIAELAVRLGCSKAIAESWAALGVDLRLRLPRTRAAFEAGDLDLARVRAISRETTGLSVATLAVLEPHLLASARHLSPGPLATEIERLALACAPAEVAEQRETRRRGSAGSSNGVVAAARLWR</sequence>
<dbReference type="EMBL" id="JBHUFB010000012">
    <property type="protein sequence ID" value="MFD1813530.1"/>
    <property type="molecule type" value="Genomic_DNA"/>
</dbReference>
<feature type="domain" description="DUF222" evidence="1">
    <location>
        <begin position="16"/>
        <end position="161"/>
    </location>
</feature>
<protein>
    <submittedName>
        <fullName evidence="2">DUF222 domain-containing protein</fullName>
    </submittedName>
</protein>
<dbReference type="RefSeq" id="WP_378486039.1">
    <property type="nucleotide sequence ID" value="NZ_JBHUFB010000012.1"/>
</dbReference>
<keyword evidence="3" id="KW-1185">Reference proteome</keyword>